<keyword evidence="3 6" id="KW-0547">Nucleotide-binding</keyword>
<dbReference type="GO" id="GO:0004140">
    <property type="term" value="F:dephospho-CoA kinase activity"/>
    <property type="evidence" value="ECO:0007669"/>
    <property type="project" value="UniProtKB-UniRule"/>
</dbReference>
<keyword evidence="2 6" id="KW-0808">Transferase</keyword>
<evidence type="ECO:0000313" key="8">
    <source>
        <dbReference type="EMBL" id="TNB59019.1"/>
    </source>
</evidence>
<keyword evidence="5 6" id="KW-0173">Coenzyme A biosynthesis</keyword>
<dbReference type="HAMAP" id="MF_00376">
    <property type="entry name" value="Dephospho_CoA_kinase"/>
    <property type="match status" value="1"/>
</dbReference>
<dbReference type="PROSITE" id="PS51219">
    <property type="entry name" value="DPCK"/>
    <property type="match status" value="1"/>
</dbReference>
<comment type="catalytic activity">
    <reaction evidence="6">
        <text>3'-dephospho-CoA + ATP = ADP + CoA + H(+)</text>
        <dbReference type="Rhea" id="RHEA:18245"/>
        <dbReference type="ChEBI" id="CHEBI:15378"/>
        <dbReference type="ChEBI" id="CHEBI:30616"/>
        <dbReference type="ChEBI" id="CHEBI:57287"/>
        <dbReference type="ChEBI" id="CHEBI:57328"/>
        <dbReference type="ChEBI" id="CHEBI:456216"/>
        <dbReference type="EC" id="2.7.1.24"/>
    </reaction>
</comment>
<organism evidence="8 10">
    <name type="scientific">Campylobacter helveticus</name>
    <dbReference type="NCBI Taxonomy" id="28898"/>
    <lineage>
        <taxon>Bacteria</taxon>
        <taxon>Pseudomonadati</taxon>
        <taxon>Campylobacterota</taxon>
        <taxon>Epsilonproteobacteria</taxon>
        <taxon>Campylobacterales</taxon>
        <taxon>Campylobacteraceae</taxon>
        <taxon>Campylobacter</taxon>
    </lineage>
</organism>
<dbReference type="Proteomes" id="UP000306813">
    <property type="component" value="Unassembled WGS sequence"/>
</dbReference>
<dbReference type="EMBL" id="VDBS01000009">
    <property type="protein sequence ID" value="TNB59019.1"/>
    <property type="molecule type" value="Genomic_DNA"/>
</dbReference>
<protein>
    <recommendedName>
        <fullName evidence="6 7">Dephospho-CoA kinase</fullName>
        <ecNumber evidence="6 7">2.7.1.24</ecNumber>
    </recommendedName>
    <alternativeName>
        <fullName evidence="6">Dephosphocoenzyme A kinase</fullName>
    </alternativeName>
</protein>
<evidence type="ECO:0000256" key="5">
    <source>
        <dbReference type="ARBA" id="ARBA00022993"/>
    </source>
</evidence>
<keyword evidence="11" id="KW-1185">Reference proteome</keyword>
<dbReference type="InterPro" id="IPR001977">
    <property type="entry name" value="Depp_CoAkinase"/>
</dbReference>
<evidence type="ECO:0000256" key="4">
    <source>
        <dbReference type="ARBA" id="ARBA00022840"/>
    </source>
</evidence>
<comment type="function">
    <text evidence="6">Catalyzes the phosphorylation of the 3'-hydroxyl group of dephosphocoenzyme A to form coenzyme A.</text>
</comment>
<reference evidence="9 11" key="2">
    <citation type="submission" date="2019-08" db="EMBL/GenBank/DDBJ databases">
        <title>Rapid identification of Enteric Bacteria from Whole Genome Sequences (WGS) using Average Nucleotide Identity (ANI).</title>
        <authorList>
            <person name="Lane C."/>
        </authorList>
    </citation>
    <scope>NUCLEOTIDE SEQUENCE [LARGE SCALE GENOMIC DNA]</scope>
    <source>
        <strain evidence="9 11">D4984</strain>
    </source>
</reference>
<evidence type="ECO:0000256" key="1">
    <source>
        <dbReference type="ARBA" id="ARBA00009018"/>
    </source>
</evidence>
<dbReference type="AlphaFoldDB" id="A0AAX2UMY2"/>
<dbReference type="PANTHER" id="PTHR10695:SF46">
    <property type="entry name" value="BIFUNCTIONAL COENZYME A SYNTHASE-RELATED"/>
    <property type="match status" value="1"/>
</dbReference>
<dbReference type="EMBL" id="VRMA01000053">
    <property type="protein sequence ID" value="TXK56609.1"/>
    <property type="molecule type" value="Genomic_DNA"/>
</dbReference>
<evidence type="ECO:0000256" key="7">
    <source>
        <dbReference type="NCBIfam" id="TIGR00152"/>
    </source>
</evidence>
<dbReference type="GeneID" id="52037552"/>
<dbReference type="GO" id="GO:0005524">
    <property type="term" value="F:ATP binding"/>
    <property type="evidence" value="ECO:0007669"/>
    <property type="project" value="UniProtKB-UniRule"/>
</dbReference>
<comment type="pathway">
    <text evidence="6">Cofactor biosynthesis; coenzyme A biosynthesis; CoA from (R)-pantothenate: step 5/5.</text>
</comment>
<dbReference type="NCBIfam" id="TIGR00152">
    <property type="entry name" value="dephospho-CoA kinase"/>
    <property type="match status" value="1"/>
</dbReference>
<name>A0AAX2UMY2_9BACT</name>
<evidence type="ECO:0000313" key="11">
    <source>
        <dbReference type="Proteomes" id="UP000321317"/>
    </source>
</evidence>
<dbReference type="InterPro" id="IPR027417">
    <property type="entry name" value="P-loop_NTPase"/>
</dbReference>
<keyword evidence="6 8" id="KW-0418">Kinase</keyword>
<comment type="subcellular location">
    <subcellularLocation>
        <location evidence="6">Cytoplasm</location>
    </subcellularLocation>
</comment>
<dbReference type="GO" id="GO:0005737">
    <property type="term" value="C:cytoplasm"/>
    <property type="evidence" value="ECO:0007669"/>
    <property type="project" value="UniProtKB-SubCell"/>
</dbReference>
<dbReference type="CDD" id="cd02022">
    <property type="entry name" value="DPCK"/>
    <property type="match status" value="1"/>
</dbReference>
<evidence type="ECO:0000313" key="9">
    <source>
        <dbReference type="EMBL" id="TXK56609.1"/>
    </source>
</evidence>
<dbReference type="GO" id="GO:0015937">
    <property type="term" value="P:coenzyme A biosynthetic process"/>
    <property type="evidence" value="ECO:0007669"/>
    <property type="project" value="UniProtKB-UniRule"/>
</dbReference>
<evidence type="ECO:0000256" key="6">
    <source>
        <dbReference type="HAMAP-Rule" id="MF_00376"/>
    </source>
</evidence>
<comment type="similarity">
    <text evidence="1 6">Belongs to the CoaE family.</text>
</comment>
<keyword evidence="4 6" id="KW-0067">ATP-binding</keyword>
<sequence>MKNAYFVSASIACGKSSFLKIMNDMGFESLSADIISNEITQKNAKALAQIFSLKLDENGKLDKKALANLVFNDKNAKAKLESFMHPKIRKELLKKMQILEEKGKIFFVEIPLFFESGFYKNLGKSILIYAPKDLSLERLKRRDNLNDDEALKRIEAQMDIEKKREMADFIIENIGSYEEFRQNCVKFIKSLERNKDEVF</sequence>
<dbReference type="Proteomes" id="UP000321317">
    <property type="component" value="Unassembled WGS sequence"/>
</dbReference>
<keyword evidence="6" id="KW-0963">Cytoplasm</keyword>
<dbReference type="Pfam" id="PF01121">
    <property type="entry name" value="CoaE"/>
    <property type="match status" value="1"/>
</dbReference>
<evidence type="ECO:0000313" key="10">
    <source>
        <dbReference type="Proteomes" id="UP000306813"/>
    </source>
</evidence>
<dbReference type="SUPFAM" id="SSF52540">
    <property type="entry name" value="P-loop containing nucleoside triphosphate hydrolases"/>
    <property type="match status" value="1"/>
</dbReference>
<proteinExistence type="inferred from homology"/>
<dbReference type="PANTHER" id="PTHR10695">
    <property type="entry name" value="DEPHOSPHO-COA KINASE-RELATED"/>
    <property type="match status" value="1"/>
</dbReference>
<dbReference type="RefSeq" id="WP_082200550.1">
    <property type="nucleotide sequence ID" value="NZ_CAUWMG010000006.1"/>
</dbReference>
<feature type="binding site" evidence="6">
    <location>
        <begin position="12"/>
        <end position="17"/>
    </location>
    <ligand>
        <name>ATP</name>
        <dbReference type="ChEBI" id="CHEBI:30616"/>
    </ligand>
</feature>
<dbReference type="EC" id="2.7.1.24" evidence="6 7"/>
<gene>
    <name evidence="6" type="primary">coaE</name>
    <name evidence="8" type="ORF">FDW42_00500</name>
    <name evidence="9" type="ORF">FVD16_06500</name>
</gene>
<evidence type="ECO:0000256" key="2">
    <source>
        <dbReference type="ARBA" id="ARBA00022679"/>
    </source>
</evidence>
<accession>A0AAX2UMY2</accession>
<dbReference type="Gene3D" id="3.40.50.300">
    <property type="entry name" value="P-loop containing nucleotide triphosphate hydrolases"/>
    <property type="match status" value="1"/>
</dbReference>
<evidence type="ECO:0000256" key="3">
    <source>
        <dbReference type="ARBA" id="ARBA00022741"/>
    </source>
</evidence>
<reference evidence="8 10" key="1">
    <citation type="submission" date="2019-05" db="EMBL/GenBank/DDBJ databases">
        <title>Draft genomes of eight strains of Campylobacter helveticus isolated from cats and a dog in New Zealand.</title>
        <authorList>
            <person name="Bojanic K."/>
            <person name="Midwinter A.C."/>
            <person name="Biggs P.J."/>
            <person name="Acke E."/>
            <person name="Cornelius A.J."/>
            <person name="Marshall J.C."/>
        </authorList>
    </citation>
    <scope>NUCLEOTIDE SEQUENCE [LARGE SCALE GENOMIC DNA]</scope>
    <source>
        <strain evidence="8 10">ACP123b</strain>
    </source>
</reference>
<dbReference type="KEGG" id="chv:CHELV3228_1641"/>
<comment type="caution">
    <text evidence="8">The sequence shown here is derived from an EMBL/GenBank/DDBJ whole genome shotgun (WGS) entry which is preliminary data.</text>
</comment>